<keyword evidence="13" id="KW-1185">Reference proteome</keyword>
<comment type="cofactor">
    <cofactor evidence="11">
        <name>Zn(2+)</name>
        <dbReference type="ChEBI" id="CHEBI:29105"/>
    </cofactor>
    <text evidence="11">Binds 1 zinc ion per subunit.</text>
</comment>
<dbReference type="GO" id="GO:0008270">
    <property type="term" value="F:zinc ion binding"/>
    <property type="evidence" value="ECO:0007669"/>
    <property type="project" value="UniProtKB-UniRule"/>
</dbReference>
<dbReference type="GO" id="GO:0008616">
    <property type="term" value="P:tRNA queuosine(34) biosynthetic process"/>
    <property type="evidence" value="ECO:0007669"/>
    <property type="project" value="UniProtKB-UniRule"/>
</dbReference>
<evidence type="ECO:0000313" key="13">
    <source>
        <dbReference type="Proteomes" id="UP000294614"/>
    </source>
</evidence>
<dbReference type="PANTHER" id="PTHR42914:SF1">
    <property type="entry name" value="7-CYANO-7-DEAZAGUANINE SYNTHASE"/>
    <property type="match status" value="1"/>
</dbReference>
<proteinExistence type="inferred from homology"/>
<dbReference type="NCBIfam" id="TIGR00364">
    <property type="entry name" value="7-cyano-7-deazaguanine synthase QueC"/>
    <property type="match status" value="1"/>
</dbReference>
<evidence type="ECO:0000256" key="8">
    <source>
        <dbReference type="ARBA" id="ARBA00037993"/>
    </source>
</evidence>
<evidence type="ECO:0000256" key="3">
    <source>
        <dbReference type="ARBA" id="ARBA00022723"/>
    </source>
</evidence>
<comment type="function">
    <text evidence="11">Catalyzes the ATP-dependent conversion of 7-carboxy-7-deazaguanine (CDG) to 7-cyano-7-deazaguanine (preQ(0)).</text>
</comment>
<evidence type="ECO:0000256" key="10">
    <source>
        <dbReference type="ARBA" id="ARBA00047890"/>
    </source>
</evidence>
<dbReference type="Proteomes" id="UP000294614">
    <property type="component" value="Unassembled WGS sequence"/>
</dbReference>
<evidence type="ECO:0000256" key="4">
    <source>
        <dbReference type="ARBA" id="ARBA00022741"/>
    </source>
</evidence>
<dbReference type="OrthoDB" id="9789567at2"/>
<dbReference type="InterPro" id="IPR018317">
    <property type="entry name" value="QueC"/>
</dbReference>
<dbReference type="UniPathway" id="UPA00391"/>
<dbReference type="PANTHER" id="PTHR42914">
    <property type="entry name" value="7-CYANO-7-DEAZAGUANINE SYNTHASE"/>
    <property type="match status" value="1"/>
</dbReference>
<evidence type="ECO:0000256" key="2">
    <source>
        <dbReference type="ARBA" id="ARBA00022598"/>
    </source>
</evidence>
<comment type="similarity">
    <text evidence="8 11">Belongs to the QueC family.</text>
</comment>
<evidence type="ECO:0000256" key="1">
    <source>
        <dbReference type="ARBA" id="ARBA00005061"/>
    </source>
</evidence>
<dbReference type="Pfam" id="PF06508">
    <property type="entry name" value="QueC"/>
    <property type="match status" value="1"/>
</dbReference>
<reference evidence="12 13" key="1">
    <citation type="submission" date="2019-03" db="EMBL/GenBank/DDBJ databases">
        <title>Genomic Encyclopedia of Type Strains, Phase IV (KMG-IV): sequencing the most valuable type-strain genomes for metagenomic binning, comparative biology and taxonomic classification.</title>
        <authorList>
            <person name="Goeker M."/>
        </authorList>
    </citation>
    <scope>NUCLEOTIDE SEQUENCE [LARGE SCALE GENOMIC DNA]</scope>
    <source>
        <strain evidence="12 13">DSM 24984</strain>
    </source>
</reference>
<dbReference type="Gene3D" id="3.40.50.620">
    <property type="entry name" value="HUPs"/>
    <property type="match status" value="1"/>
</dbReference>
<evidence type="ECO:0000256" key="7">
    <source>
        <dbReference type="ARBA" id="ARBA00022840"/>
    </source>
</evidence>
<accession>A0A4R1KEV7</accession>
<dbReference type="EMBL" id="SMGG01000003">
    <property type="protein sequence ID" value="TCK62543.1"/>
    <property type="molecule type" value="Genomic_DNA"/>
</dbReference>
<keyword evidence="4 11" id="KW-0547">Nucleotide-binding</keyword>
<evidence type="ECO:0000256" key="11">
    <source>
        <dbReference type="HAMAP-Rule" id="MF_01633"/>
    </source>
</evidence>
<name>A0A4R1KEV7_9BACT</name>
<gene>
    <name evidence="11" type="primary">queC</name>
    <name evidence="12" type="ORF">C8D98_1072</name>
</gene>
<keyword evidence="5 11" id="KW-0671">Queuosine biosynthesis</keyword>
<comment type="catalytic activity">
    <reaction evidence="10 11">
        <text>7-carboxy-7-carbaguanine + NH4(+) + 2 ATP = 7-cyano-7-carbaguanine + 2 AMP + 2 diphosphate + 2 H(+)</text>
        <dbReference type="Rhea" id="RHEA:27982"/>
        <dbReference type="ChEBI" id="CHEBI:15378"/>
        <dbReference type="ChEBI" id="CHEBI:28938"/>
        <dbReference type="ChEBI" id="CHEBI:30616"/>
        <dbReference type="ChEBI" id="CHEBI:33019"/>
        <dbReference type="ChEBI" id="CHEBI:45075"/>
        <dbReference type="ChEBI" id="CHEBI:61036"/>
        <dbReference type="ChEBI" id="CHEBI:456215"/>
        <dbReference type="EC" id="6.3.4.20"/>
    </reaction>
</comment>
<feature type="binding site" evidence="11">
    <location>
        <position position="190"/>
    </location>
    <ligand>
        <name>Zn(2+)</name>
        <dbReference type="ChEBI" id="CHEBI:29105"/>
    </ligand>
</feature>
<feature type="binding site" evidence="11">
    <location>
        <position position="211"/>
    </location>
    <ligand>
        <name>Zn(2+)</name>
        <dbReference type="ChEBI" id="CHEBI:29105"/>
    </ligand>
</feature>
<organism evidence="12 13">
    <name type="scientific">Seleniivibrio woodruffii</name>
    <dbReference type="NCBI Taxonomy" id="1078050"/>
    <lineage>
        <taxon>Bacteria</taxon>
        <taxon>Pseudomonadati</taxon>
        <taxon>Deferribacterota</taxon>
        <taxon>Deferribacteres</taxon>
        <taxon>Deferribacterales</taxon>
        <taxon>Geovibrionaceae</taxon>
        <taxon>Seleniivibrio</taxon>
    </lineage>
</organism>
<dbReference type="HAMAP" id="MF_01633">
    <property type="entry name" value="QueC"/>
    <property type="match status" value="1"/>
</dbReference>
<dbReference type="CDD" id="cd01995">
    <property type="entry name" value="QueC-like"/>
    <property type="match status" value="1"/>
</dbReference>
<comment type="caution">
    <text evidence="12">The sequence shown here is derived from an EMBL/GenBank/DDBJ whole genome shotgun (WGS) entry which is preliminary data.</text>
</comment>
<dbReference type="RefSeq" id="WP_132872677.1">
    <property type="nucleotide sequence ID" value="NZ_SMGG01000003.1"/>
</dbReference>
<evidence type="ECO:0000256" key="9">
    <source>
        <dbReference type="ARBA" id="ARBA00039149"/>
    </source>
</evidence>
<evidence type="ECO:0000313" key="12">
    <source>
        <dbReference type="EMBL" id="TCK62543.1"/>
    </source>
</evidence>
<keyword evidence="7 11" id="KW-0067">ATP-binding</keyword>
<evidence type="ECO:0000256" key="6">
    <source>
        <dbReference type="ARBA" id="ARBA00022833"/>
    </source>
</evidence>
<dbReference type="EC" id="6.3.4.20" evidence="9 11"/>
<dbReference type="GO" id="GO:0016879">
    <property type="term" value="F:ligase activity, forming carbon-nitrogen bonds"/>
    <property type="evidence" value="ECO:0007669"/>
    <property type="project" value="UniProtKB-UniRule"/>
</dbReference>
<keyword evidence="3 11" id="KW-0479">Metal-binding</keyword>
<dbReference type="InterPro" id="IPR014729">
    <property type="entry name" value="Rossmann-like_a/b/a_fold"/>
</dbReference>
<comment type="pathway">
    <text evidence="1 11">Purine metabolism; 7-cyano-7-deazaguanine biosynthesis.</text>
</comment>
<dbReference type="PIRSF" id="PIRSF006293">
    <property type="entry name" value="ExsB"/>
    <property type="match status" value="1"/>
</dbReference>
<keyword evidence="2 11" id="KW-0436">Ligase</keyword>
<dbReference type="AlphaFoldDB" id="A0A4R1KEV7"/>
<dbReference type="SUPFAM" id="SSF52402">
    <property type="entry name" value="Adenine nucleotide alpha hydrolases-like"/>
    <property type="match status" value="1"/>
</dbReference>
<dbReference type="GO" id="GO:0005524">
    <property type="term" value="F:ATP binding"/>
    <property type="evidence" value="ECO:0007669"/>
    <property type="project" value="UniProtKB-UniRule"/>
</dbReference>
<keyword evidence="6 11" id="KW-0862">Zinc</keyword>
<feature type="binding site" evidence="11">
    <location>
        <begin position="11"/>
        <end position="21"/>
    </location>
    <ligand>
        <name>ATP</name>
        <dbReference type="ChEBI" id="CHEBI:30616"/>
    </ligand>
</feature>
<sequence length="225" mass="24701">METNNAALVVFSGGQDSTTCLGWALKKFEKVHTISFGYGQNHSIELVQAEKIAAKTGVSFKNVDISFFAGLVDSALTTKGADVTERHPRLKNLPASYVPNRNALFLTLAHAYAQLKNCDHLVTGVCETDFSGYPDCRKVFTDAMENALNLGSETELVIHTPLMYLNKAQTFKLAEDCGVLDIVLEDSHTCYNGDRSVRHAWGYGCGDCPACVLRAKGYEEYINAF</sequence>
<feature type="binding site" evidence="11">
    <location>
        <position position="208"/>
    </location>
    <ligand>
        <name>Zn(2+)</name>
        <dbReference type="ChEBI" id="CHEBI:29105"/>
    </ligand>
</feature>
<evidence type="ECO:0000256" key="5">
    <source>
        <dbReference type="ARBA" id="ARBA00022785"/>
    </source>
</evidence>
<protein>
    <recommendedName>
        <fullName evidence="9 11">7-cyano-7-deazaguanine synthase</fullName>
        <ecNumber evidence="9 11">6.3.4.20</ecNumber>
    </recommendedName>
    <alternativeName>
        <fullName evidence="11">7-cyano-7-carbaguanine synthase</fullName>
    </alternativeName>
    <alternativeName>
        <fullName evidence="11">PreQ(0) synthase</fullName>
    </alternativeName>
    <alternativeName>
        <fullName evidence="11">Queuosine biosynthesis protein QueC</fullName>
    </alternativeName>
</protein>
<feature type="binding site" evidence="11">
    <location>
        <position position="205"/>
    </location>
    <ligand>
        <name>Zn(2+)</name>
        <dbReference type="ChEBI" id="CHEBI:29105"/>
    </ligand>
</feature>